<dbReference type="InterPro" id="IPR036188">
    <property type="entry name" value="FAD/NAD-bd_sf"/>
</dbReference>
<name>A0A6I2MLH0_9FLAO</name>
<dbReference type="InterPro" id="IPR002937">
    <property type="entry name" value="Amino_oxidase"/>
</dbReference>
<dbReference type="Gene3D" id="3.50.50.60">
    <property type="entry name" value="FAD/NAD(P)-binding domain"/>
    <property type="match status" value="1"/>
</dbReference>
<comment type="caution">
    <text evidence="2">The sequence shown here is derived from an EMBL/GenBank/DDBJ whole genome shotgun (WGS) entry which is preliminary data.</text>
</comment>
<evidence type="ECO:0000259" key="1">
    <source>
        <dbReference type="Pfam" id="PF01593"/>
    </source>
</evidence>
<dbReference type="EMBL" id="WKJH01000008">
    <property type="protein sequence ID" value="MRX64673.1"/>
    <property type="molecule type" value="Genomic_DNA"/>
</dbReference>
<accession>A0A6I2MLH0</accession>
<dbReference type="SUPFAM" id="SSF51905">
    <property type="entry name" value="FAD/NAD(P)-binding domain"/>
    <property type="match status" value="1"/>
</dbReference>
<sequence length="418" mass="46068">MEKKNHNIHIIGAGISGLIAAKVLEEHGFSPTILEASAAAGGRVKSETFAGYTLDHGFQVLLTAYPAVQKHLDLKALDLQKFMPGAAIFNNGKQYIIGDPFRDIRFLFPTVFSGIGDFSDKLKVLQLNRILKQKSVLEIFGEQEETTLSFLTGFGFSAQMIEQFFRPFFSGIFLEPDLRTSSRMFQFVYKMFGEGHAALPKSGIAAIPQQLVQQLEHSSIKYNCPVASVKNKEIVLDNGEVLQTDYTIVATEASALVPNLKNQTISWHSCETLYFETETKVISQPLIGLIADKSALINNIFYHTSLHTSGNTENELLSVTVVKDHRLSAEALITQVQEELKRYCNIDIAIFLKKFTIPKALPDLIGLNYGLSPSETQLTSEIFLAGDTLLNGSLNAAMISGEAAAKGLMDVINGVTYY</sequence>
<reference evidence="2 3" key="1">
    <citation type="submission" date="2019-11" db="EMBL/GenBank/DDBJ databases">
        <title>Maribacter lutea sp. nov., a marine bacterium isolated from intertidal sand.</title>
        <authorList>
            <person name="Liu A."/>
        </authorList>
    </citation>
    <scope>NUCLEOTIDE SEQUENCE [LARGE SCALE GENOMIC DNA]</scope>
    <source>
        <strain evidence="2 3">RZ05</strain>
    </source>
</reference>
<dbReference type="AlphaFoldDB" id="A0A6I2MLH0"/>
<gene>
    <name evidence="2" type="ORF">GJ691_10870</name>
</gene>
<organism evidence="2 3">
    <name type="scientific">Maribacter luteus</name>
    <dbReference type="NCBI Taxonomy" id="2594478"/>
    <lineage>
        <taxon>Bacteria</taxon>
        <taxon>Pseudomonadati</taxon>
        <taxon>Bacteroidota</taxon>
        <taxon>Flavobacteriia</taxon>
        <taxon>Flavobacteriales</taxon>
        <taxon>Flavobacteriaceae</taxon>
        <taxon>Maribacter</taxon>
    </lineage>
</organism>
<keyword evidence="3" id="KW-1185">Reference proteome</keyword>
<dbReference type="PANTHER" id="PTHR42841">
    <property type="entry name" value="AMINE OXIDASE"/>
    <property type="match status" value="1"/>
</dbReference>
<dbReference type="Proteomes" id="UP000443153">
    <property type="component" value="Unassembled WGS sequence"/>
</dbReference>
<dbReference type="Pfam" id="PF01593">
    <property type="entry name" value="Amino_oxidase"/>
    <property type="match status" value="1"/>
</dbReference>
<dbReference type="OrthoDB" id="9767561at2"/>
<protein>
    <submittedName>
        <fullName evidence="2">NAD(P)-binding protein</fullName>
    </submittedName>
</protein>
<proteinExistence type="predicted"/>
<feature type="domain" description="Amine oxidase" evidence="1">
    <location>
        <begin position="15"/>
        <end position="345"/>
    </location>
</feature>
<evidence type="ECO:0000313" key="3">
    <source>
        <dbReference type="Proteomes" id="UP000443153"/>
    </source>
</evidence>
<evidence type="ECO:0000313" key="2">
    <source>
        <dbReference type="EMBL" id="MRX64673.1"/>
    </source>
</evidence>
<dbReference type="RefSeq" id="WP_154366779.1">
    <property type="nucleotide sequence ID" value="NZ_WKJH01000008.1"/>
</dbReference>
<dbReference type="GO" id="GO:0016491">
    <property type="term" value="F:oxidoreductase activity"/>
    <property type="evidence" value="ECO:0007669"/>
    <property type="project" value="InterPro"/>
</dbReference>